<proteinExistence type="inferred from homology"/>
<dbReference type="Gramene" id="PRQ55717">
    <property type="protein sequence ID" value="PRQ55717"/>
    <property type="gene ID" value="RchiOBHm_Chr1g0327671"/>
</dbReference>
<dbReference type="PRINTS" id="PR00463">
    <property type="entry name" value="EP450I"/>
</dbReference>
<dbReference type="STRING" id="74649.A0A2P6SAL0"/>
<dbReference type="FunFam" id="1.10.630.10:FF:000029">
    <property type="entry name" value="Cytochrome P450 734A1"/>
    <property type="match status" value="1"/>
</dbReference>
<dbReference type="SUPFAM" id="SSF48264">
    <property type="entry name" value="Cytochrome P450"/>
    <property type="match status" value="1"/>
</dbReference>
<evidence type="ECO:0000256" key="11">
    <source>
        <dbReference type="PIRSR" id="PIRSR602401-1"/>
    </source>
</evidence>
<keyword evidence="4" id="KW-0812">Transmembrane</keyword>
<accession>A0A2P6SAL0</accession>
<dbReference type="AlphaFoldDB" id="A0A2P6SAL0"/>
<dbReference type="Gene3D" id="1.10.630.10">
    <property type="entry name" value="Cytochrome P450"/>
    <property type="match status" value="1"/>
</dbReference>
<gene>
    <name evidence="13" type="ORF">RchiOBHm_Chr1g0327671</name>
</gene>
<dbReference type="Pfam" id="PF00067">
    <property type="entry name" value="p450"/>
    <property type="match status" value="1"/>
</dbReference>
<dbReference type="EMBL" id="PDCK01000039">
    <property type="protein sequence ID" value="PRQ55717.1"/>
    <property type="molecule type" value="Genomic_DNA"/>
</dbReference>
<dbReference type="InterPro" id="IPR001128">
    <property type="entry name" value="Cyt_P450"/>
</dbReference>
<evidence type="ECO:0000256" key="5">
    <source>
        <dbReference type="ARBA" id="ARBA00022723"/>
    </source>
</evidence>
<keyword evidence="8 11" id="KW-0408">Iron</keyword>
<comment type="similarity">
    <text evidence="2 12">Belongs to the cytochrome P450 family.</text>
</comment>
<dbReference type="InterPro" id="IPR036396">
    <property type="entry name" value="Cyt_P450_sf"/>
</dbReference>
<keyword evidence="14" id="KW-1185">Reference proteome</keyword>
<keyword evidence="5 11" id="KW-0479">Metal-binding</keyword>
<evidence type="ECO:0000313" key="14">
    <source>
        <dbReference type="Proteomes" id="UP000238479"/>
    </source>
</evidence>
<keyword evidence="10" id="KW-0472">Membrane</keyword>
<dbReference type="PROSITE" id="PS00086">
    <property type="entry name" value="CYTOCHROME_P450"/>
    <property type="match status" value="1"/>
</dbReference>
<dbReference type="OrthoDB" id="1470350at2759"/>
<evidence type="ECO:0000256" key="9">
    <source>
        <dbReference type="ARBA" id="ARBA00023033"/>
    </source>
</evidence>
<dbReference type="CDD" id="cd20642">
    <property type="entry name" value="CYP72"/>
    <property type="match status" value="1"/>
</dbReference>
<evidence type="ECO:0000256" key="3">
    <source>
        <dbReference type="ARBA" id="ARBA00022617"/>
    </source>
</evidence>
<comment type="cofactor">
    <cofactor evidence="11">
        <name>heme</name>
        <dbReference type="ChEBI" id="CHEBI:30413"/>
    </cofactor>
</comment>
<dbReference type="GO" id="GO:0020037">
    <property type="term" value="F:heme binding"/>
    <property type="evidence" value="ECO:0007669"/>
    <property type="project" value="InterPro"/>
</dbReference>
<dbReference type="InterPro" id="IPR002401">
    <property type="entry name" value="Cyt_P450_E_grp-I"/>
</dbReference>
<evidence type="ECO:0000256" key="8">
    <source>
        <dbReference type="ARBA" id="ARBA00023004"/>
    </source>
</evidence>
<evidence type="ECO:0000313" key="13">
    <source>
        <dbReference type="EMBL" id="PRQ55717.1"/>
    </source>
</evidence>
<dbReference type="EC" id="1.14.14.115" evidence="13"/>
<dbReference type="PRINTS" id="PR00385">
    <property type="entry name" value="P450"/>
</dbReference>
<comment type="caution">
    <text evidence="13">The sequence shown here is derived from an EMBL/GenBank/DDBJ whole genome shotgun (WGS) entry which is preliminary data.</text>
</comment>
<evidence type="ECO:0000256" key="7">
    <source>
        <dbReference type="ARBA" id="ARBA00023002"/>
    </source>
</evidence>
<dbReference type="OMA" id="NEWMGRT"/>
<evidence type="ECO:0000256" key="6">
    <source>
        <dbReference type="ARBA" id="ARBA00022989"/>
    </source>
</evidence>
<evidence type="ECO:0000256" key="1">
    <source>
        <dbReference type="ARBA" id="ARBA00004167"/>
    </source>
</evidence>
<dbReference type="GO" id="GO:0016020">
    <property type="term" value="C:membrane"/>
    <property type="evidence" value="ECO:0007669"/>
    <property type="project" value="UniProtKB-SubCell"/>
</dbReference>
<evidence type="ECO:0000256" key="2">
    <source>
        <dbReference type="ARBA" id="ARBA00010617"/>
    </source>
</evidence>
<keyword evidence="7 12" id="KW-0560">Oxidoreductase</keyword>
<keyword evidence="3 11" id="KW-0349">Heme</keyword>
<evidence type="ECO:0000256" key="10">
    <source>
        <dbReference type="ARBA" id="ARBA00023136"/>
    </source>
</evidence>
<dbReference type="PANTHER" id="PTHR24282:SF255">
    <property type="entry name" value="CYTOCHROME P450 72A11-RELATED"/>
    <property type="match status" value="1"/>
</dbReference>
<dbReference type="Proteomes" id="UP000238479">
    <property type="component" value="Chromosome 1"/>
</dbReference>
<name>A0A2P6SAL0_ROSCH</name>
<dbReference type="InterPro" id="IPR017972">
    <property type="entry name" value="Cyt_P450_CS"/>
</dbReference>
<evidence type="ECO:0000256" key="12">
    <source>
        <dbReference type="RuleBase" id="RU000461"/>
    </source>
</evidence>
<keyword evidence="6" id="KW-1133">Transmembrane helix</keyword>
<keyword evidence="9 12" id="KW-0503">Monooxygenase</keyword>
<comment type="subcellular location">
    <subcellularLocation>
        <location evidence="1">Membrane</location>
        <topology evidence="1">Single-pass membrane protein</topology>
    </subcellularLocation>
</comment>
<evidence type="ECO:0000256" key="4">
    <source>
        <dbReference type="ARBA" id="ARBA00022692"/>
    </source>
</evidence>
<dbReference type="GO" id="GO:0102375">
    <property type="term" value="F:11-oxo-beta-amyrin 30-oxidase activity"/>
    <property type="evidence" value="ECO:0007669"/>
    <property type="project" value="UniProtKB-EC"/>
</dbReference>
<feature type="binding site" description="axial binding residue" evidence="11">
    <location>
        <position position="469"/>
    </location>
    <ligand>
        <name>heme</name>
        <dbReference type="ChEBI" id="CHEBI:30413"/>
    </ligand>
    <ligandPart>
        <name>Fe</name>
        <dbReference type="ChEBI" id="CHEBI:18248"/>
    </ligandPart>
</feature>
<dbReference type="PANTHER" id="PTHR24282">
    <property type="entry name" value="CYTOCHROME P450 FAMILY MEMBER"/>
    <property type="match status" value="1"/>
</dbReference>
<dbReference type="InterPro" id="IPR050665">
    <property type="entry name" value="Cytochrome_P450_Monooxygen"/>
</dbReference>
<protein>
    <submittedName>
        <fullName evidence="13">Putative 11-oxo-beta-amyrin 30-oxidase</fullName>
        <ecNumber evidence="13">1.14.14.115</ecNumber>
    </submittedName>
</protein>
<dbReference type="GO" id="GO:0005506">
    <property type="term" value="F:iron ion binding"/>
    <property type="evidence" value="ECO:0007669"/>
    <property type="project" value="InterPro"/>
</dbReference>
<organism evidence="13 14">
    <name type="scientific">Rosa chinensis</name>
    <name type="common">China rose</name>
    <dbReference type="NCBI Taxonomy" id="74649"/>
    <lineage>
        <taxon>Eukaryota</taxon>
        <taxon>Viridiplantae</taxon>
        <taxon>Streptophyta</taxon>
        <taxon>Embryophyta</taxon>
        <taxon>Tracheophyta</taxon>
        <taxon>Spermatophyta</taxon>
        <taxon>Magnoliopsida</taxon>
        <taxon>eudicotyledons</taxon>
        <taxon>Gunneridae</taxon>
        <taxon>Pentapetalae</taxon>
        <taxon>rosids</taxon>
        <taxon>fabids</taxon>
        <taxon>Rosales</taxon>
        <taxon>Rosaceae</taxon>
        <taxon>Rosoideae</taxon>
        <taxon>Rosoideae incertae sedis</taxon>
        <taxon>Rosa</taxon>
    </lineage>
</organism>
<sequence>MQMEVSLGSIAVSVVLLIIASSWAWRVLNWVWLKPKKLENCLRQQGFAGNSYRLLIGDLKENIKVMKEATSKPMNLSDDVAPRVLPFLHQTINKHGKNSFMWFGTTPRVTIMNPDYLKDIFTKYDDFQKPHPSPLVKLLSYGIVNLEGEKWVKRRKLINPAFHIEKLKNMLPAFYQSCTDMISNWEIMVSKEGSCELDIWPFLQNMTGDVISRTAFGSSYEEGRTIFELQKEQVQLLSKALFIVFIPGLRFLPTELNRRMKAISKEIEATLKHIISKKEEAMKTGDEASKNDLLGILLESNWKEIRQYGGNKNVGMSIEEVVGECKLFYFAGAETTSILLTWTMILLCRYPNWQARAREEVFQVFGNKKPDFDGLVHLKVVTMILYEVLRLYPPVPVMTRTVQKETQLGNLLLPAGVQLSLPIFLVQQDEQLWGEDAKEFNPERFSEGISKATKGQVSFIPFGWGPRICIGQNFGLMEAKMALSLILHSFTFELSPSYTHGPITAITIRPQYGAHIILQKL</sequence>
<reference evidence="13 14" key="1">
    <citation type="journal article" date="2018" name="Nat. Genet.">
        <title>The Rosa genome provides new insights in the design of modern roses.</title>
        <authorList>
            <person name="Bendahmane M."/>
        </authorList>
    </citation>
    <scope>NUCLEOTIDE SEQUENCE [LARGE SCALE GENOMIC DNA]</scope>
    <source>
        <strain evidence="14">cv. Old Blush</strain>
    </source>
</reference>